<evidence type="ECO:0000313" key="2">
    <source>
        <dbReference type="Proteomes" id="UP000231823"/>
    </source>
</evidence>
<proteinExistence type="predicted"/>
<dbReference type="Proteomes" id="UP000231823">
    <property type="component" value="Chromosome"/>
</dbReference>
<name>A0A2K8SDD1_9MOLU</name>
<sequence>MEFKGYTNYITVKDNILTKESISFHDIYLDKQNEFNFLEQLKSLEQNCLLKPINFWWHKNKLISQYNFLKDYKSLEKVKLNEKIIDMVIDNIIEMHNLNINSDKIKKFEYINFLNSFQNNTINKLEIYDYYINEIKQYESIFNKLNLVLSHNDLVPGNILIKKDKLIFIDYDYVMLNNKFFDLASFITETLNDDENLIRYFINKCIEKKIISSIELDTLNKMIKYQDLLWTFWAHFMFEKQNNIEFKTIYENKLNRLKNRKNY</sequence>
<dbReference type="AlphaFoldDB" id="A0A2K8SDD1"/>
<dbReference type="SUPFAM" id="SSF56112">
    <property type="entry name" value="Protein kinase-like (PK-like)"/>
    <property type="match status" value="1"/>
</dbReference>
<evidence type="ECO:0008006" key="3">
    <source>
        <dbReference type="Google" id="ProtNLM"/>
    </source>
</evidence>
<dbReference type="InterPro" id="IPR011009">
    <property type="entry name" value="Kinase-like_dom_sf"/>
</dbReference>
<dbReference type="OrthoDB" id="9803871at2"/>
<dbReference type="EMBL" id="CP025057">
    <property type="protein sequence ID" value="AUB31466.1"/>
    <property type="molecule type" value="Genomic_DNA"/>
</dbReference>
<organism evidence="1 2">
    <name type="scientific">Spiroplasma floricola 23-6</name>
    <dbReference type="NCBI Taxonomy" id="1336749"/>
    <lineage>
        <taxon>Bacteria</taxon>
        <taxon>Bacillati</taxon>
        <taxon>Mycoplasmatota</taxon>
        <taxon>Mollicutes</taxon>
        <taxon>Entomoplasmatales</taxon>
        <taxon>Spiroplasmataceae</taxon>
        <taxon>Spiroplasma</taxon>
    </lineage>
</organism>
<keyword evidence="2" id="KW-1185">Reference proteome</keyword>
<dbReference type="KEGG" id="sfz:SFLOR_v1c04140"/>
<gene>
    <name evidence="1" type="ORF">SFLOR_v1c04140</name>
</gene>
<reference evidence="1 2" key="1">
    <citation type="submission" date="2017-12" db="EMBL/GenBank/DDBJ databases">
        <title>Complete genome sequence of Spiroplasma floricola 23-6 (ATCC 29989).</title>
        <authorList>
            <person name="Tsai Y.-M."/>
            <person name="Wu P.-S."/>
            <person name="Lo W.-S."/>
            <person name="Kuo C.-H."/>
        </authorList>
    </citation>
    <scope>NUCLEOTIDE SEQUENCE [LARGE SCALE GENOMIC DNA]</scope>
    <source>
        <strain evidence="1 2">23-6</strain>
    </source>
</reference>
<dbReference type="RefSeq" id="WP_100916457.1">
    <property type="nucleotide sequence ID" value="NZ_CP025057.1"/>
</dbReference>
<dbReference type="Pfam" id="PF01633">
    <property type="entry name" value="Choline_kinase"/>
    <property type="match status" value="1"/>
</dbReference>
<dbReference type="Gene3D" id="3.90.1200.10">
    <property type="match status" value="1"/>
</dbReference>
<protein>
    <recommendedName>
        <fullName evidence="3">Choline kinase</fullName>
    </recommendedName>
</protein>
<evidence type="ECO:0000313" key="1">
    <source>
        <dbReference type="EMBL" id="AUB31466.1"/>
    </source>
</evidence>
<accession>A0A2K8SDD1</accession>